<protein>
    <recommendedName>
        <fullName evidence="6">Pre-rRNA-processing protein TSR2</fullName>
    </recommendedName>
</protein>
<feature type="compositionally biased region" description="Acidic residues" evidence="3">
    <location>
        <begin position="209"/>
        <end position="235"/>
    </location>
</feature>
<evidence type="ECO:0008006" key="6">
    <source>
        <dbReference type="Google" id="ProtNLM"/>
    </source>
</evidence>
<evidence type="ECO:0000313" key="4">
    <source>
        <dbReference type="EnsemblFungi" id="FOXG_03007P0"/>
    </source>
</evidence>
<proteinExistence type="inferred from homology"/>
<evidence type="ECO:0000256" key="1">
    <source>
        <dbReference type="ARBA" id="ARBA00006524"/>
    </source>
</evidence>
<dbReference type="EnsemblFungi" id="FOXG_03007T0">
    <property type="protein sequence ID" value="FOXG_03007P0"/>
    <property type="gene ID" value="FOXG_03007"/>
</dbReference>
<accession>A0A0D2XGG4</accession>
<keyword evidence="2" id="KW-0698">rRNA processing</keyword>
<dbReference type="InterPro" id="IPR019398">
    <property type="entry name" value="Pre-rRNA_process_TSR2"/>
</dbReference>
<comment type="similarity">
    <text evidence="1">Belongs to the TSR2 family.</text>
</comment>
<dbReference type="AlphaFoldDB" id="A0A0D2XGG4"/>
<dbReference type="Proteomes" id="UP000002489">
    <property type="component" value="Unassembled WGS sequence"/>
</dbReference>
<dbReference type="STRING" id="426428.A0A0D2XGG4"/>
<reference evidence="4" key="2">
    <citation type="submission" date="2025-08" db="UniProtKB">
        <authorList>
            <consortium name="EnsemblFungi"/>
        </authorList>
    </citation>
    <scope>IDENTIFICATION</scope>
    <source>
        <strain evidence="4">4287 / CBS 123668 / FGSC 9935 / NRRL 34936</strain>
    </source>
</reference>
<dbReference type="PANTHER" id="PTHR21250">
    <property type="entry name" value="PRE-RRNA-PROCESSING PROTEIN TSR2 HOMOLOG"/>
    <property type="match status" value="1"/>
</dbReference>
<evidence type="ECO:0000313" key="5">
    <source>
        <dbReference type="Proteomes" id="UP000002489"/>
    </source>
</evidence>
<feature type="region of interest" description="Disordered" evidence="3">
    <location>
        <begin position="203"/>
        <end position="264"/>
    </location>
</feature>
<evidence type="ECO:0000256" key="2">
    <source>
        <dbReference type="ARBA" id="ARBA00022552"/>
    </source>
</evidence>
<dbReference type="Pfam" id="PF10273">
    <property type="entry name" value="WGG"/>
    <property type="match status" value="1"/>
</dbReference>
<dbReference type="GO" id="GO:0006364">
    <property type="term" value="P:rRNA processing"/>
    <property type="evidence" value="ECO:0007669"/>
    <property type="project" value="UniProtKB-KW"/>
</dbReference>
<organism evidence="4 5">
    <name type="scientific">Fusarium oxysporum (strain Fo5176)</name>
    <name type="common">Fusarium vascular wilt</name>
    <dbReference type="NCBI Taxonomy" id="660025"/>
    <lineage>
        <taxon>Eukaryota</taxon>
        <taxon>Fungi</taxon>
        <taxon>Dikarya</taxon>
        <taxon>Ascomycota</taxon>
        <taxon>Pezizomycotina</taxon>
        <taxon>Sordariomycetes</taxon>
        <taxon>Hypocreomycetidae</taxon>
        <taxon>Hypocreales</taxon>
        <taxon>Nectriaceae</taxon>
        <taxon>Fusarium</taxon>
        <taxon>Fusarium oxysporum species complex</taxon>
    </lineage>
</organism>
<reference evidence="5" key="1">
    <citation type="journal article" date="2012" name="Mol. Plant Microbe Interact.">
        <title>A highly conserved effector in Fusarium oxysporum is required for full virulence on Arabidopsis.</title>
        <authorList>
            <person name="Thatcher L.F."/>
            <person name="Gardiner D.M."/>
            <person name="Kazan K."/>
            <person name="Manners J."/>
        </authorList>
    </citation>
    <scope>NUCLEOTIDE SEQUENCE [LARGE SCALE GENOMIC DNA]</scope>
    <source>
        <strain evidence="5">Fo5176</strain>
    </source>
</reference>
<sequence length="264" mass="29344">MACAFGLWGDLQPRIKAERLESYTKHNIELETWSNQKISGQDKIRSLPDDQGTGRIEYVGRFSGRSGSSAAERQSEFEQAVAYALHLWPALTLSVQNGWGGPDSADKRDWFAGAVADLFPEYTDTPPKNGKVPEDPDLEEVETVLLQIMVDEFEVNVDDDSGTEVAGNILRARASCTLGTFDEVKALRTRWLNRKGTKVEGIFKKAEDADQDTDWESDEDDSEDDEGGADVEMDEAPPLVAVPKEKPQPQVDEDGFTMVTKKKK</sequence>
<name>A0A0D2XGG4_FUSOF</name>
<evidence type="ECO:0000256" key="3">
    <source>
        <dbReference type="SAM" id="MobiDB-lite"/>
    </source>
</evidence>